<dbReference type="Gene3D" id="3.80.10.10">
    <property type="entry name" value="Ribonuclease Inhibitor"/>
    <property type="match status" value="2"/>
</dbReference>
<keyword evidence="4" id="KW-0547">Nucleotide-binding</keyword>
<dbReference type="GO" id="GO:0043531">
    <property type="term" value="F:ADP binding"/>
    <property type="evidence" value="ECO:0007669"/>
    <property type="project" value="InterPro"/>
</dbReference>
<dbReference type="AlphaFoldDB" id="A0AAD6A2R3"/>
<protein>
    <recommendedName>
        <fullName evidence="14">NB-ARC domain-containing protein</fullName>
    </recommendedName>
</protein>
<dbReference type="Pfam" id="PF23247">
    <property type="entry name" value="LRR_RPS2"/>
    <property type="match status" value="1"/>
</dbReference>
<proteinExistence type="inferred from homology"/>
<dbReference type="InterPro" id="IPR036388">
    <property type="entry name" value="WH-like_DNA-bd_sf"/>
</dbReference>
<comment type="caution">
    <text evidence="12">The sequence shown here is derived from an EMBL/GenBank/DDBJ whole genome shotgun (WGS) entry which is preliminary data.</text>
</comment>
<dbReference type="InterPro" id="IPR056789">
    <property type="entry name" value="LRR_R13L1-DRL21"/>
</dbReference>
<comment type="similarity">
    <text evidence="1">Belongs to the disease resistance NB-LRR family.</text>
</comment>
<reference evidence="12 13" key="1">
    <citation type="journal article" date="2022" name="Cell">
        <title>Repeat-based holocentromeres influence genome architecture and karyotype evolution.</title>
        <authorList>
            <person name="Hofstatter P.G."/>
            <person name="Thangavel G."/>
            <person name="Lux T."/>
            <person name="Neumann P."/>
            <person name="Vondrak T."/>
            <person name="Novak P."/>
            <person name="Zhang M."/>
            <person name="Costa L."/>
            <person name="Castellani M."/>
            <person name="Scott A."/>
            <person name="Toegelov H."/>
            <person name="Fuchs J."/>
            <person name="Mata-Sucre Y."/>
            <person name="Dias Y."/>
            <person name="Vanzela A.L.L."/>
            <person name="Huettel B."/>
            <person name="Almeida C.C.S."/>
            <person name="Simkova H."/>
            <person name="Souza G."/>
            <person name="Pedrosa-Harand A."/>
            <person name="Macas J."/>
            <person name="Mayer K.F.X."/>
            <person name="Houben A."/>
            <person name="Marques A."/>
        </authorList>
    </citation>
    <scope>NUCLEOTIDE SEQUENCE [LARGE SCALE GENOMIC DNA]</scope>
    <source>
        <strain evidence="12">RhyTen1mFocal</strain>
    </source>
</reference>
<evidence type="ECO:0000259" key="10">
    <source>
        <dbReference type="Pfam" id="PF23559"/>
    </source>
</evidence>
<dbReference type="Proteomes" id="UP001210211">
    <property type="component" value="Unassembled WGS sequence"/>
</dbReference>
<dbReference type="Pfam" id="PF18052">
    <property type="entry name" value="Rx_N"/>
    <property type="match status" value="1"/>
</dbReference>
<evidence type="ECO:0008006" key="14">
    <source>
        <dbReference type="Google" id="ProtNLM"/>
    </source>
</evidence>
<dbReference type="InterPro" id="IPR027417">
    <property type="entry name" value="P-loop_NTPase"/>
</dbReference>
<feature type="domain" description="Disease resistance protein At4g27190-like leucine-rich repeats" evidence="9">
    <location>
        <begin position="915"/>
        <end position="1054"/>
    </location>
</feature>
<evidence type="ECO:0000313" key="12">
    <source>
        <dbReference type="EMBL" id="KAJ3708525.1"/>
    </source>
</evidence>
<dbReference type="GO" id="GO:0002758">
    <property type="term" value="P:innate immune response-activating signaling pathway"/>
    <property type="evidence" value="ECO:0007669"/>
    <property type="project" value="UniProtKB-ARBA"/>
</dbReference>
<evidence type="ECO:0000313" key="13">
    <source>
        <dbReference type="Proteomes" id="UP001210211"/>
    </source>
</evidence>
<dbReference type="GO" id="GO:0042742">
    <property type="term" value="P:defense response to bacterium"/>
    <property type="evidence" value="ECO:0007669"/>
    <property type="project" value="UniProtKB-ARBA"/>
</dbReference>
<dbReference type="InterPro" id="IPR041118">
    <property type="entry name" value="Rx_N"/>
</dbReference>
<feature type="domain" description="NB-ARC" evidence="7">
    <location>
        <begin position="153"/>
        <end position="324"/>
    </location>
</feature>
<dbReference type="PRINTS" id="PR00364">
    <property type="entry name" value="DISEASERSIST"/>
</dbReference>
<dbReference type="InterPro" id="IPR002182">
    <property type="entry name" value="NB-ARC"/>
</dbReference>
<dbReference type="InterPro" id="IPR057135">
    <property type="entry name" value="At4g27190-like_LRR"/>
</dbReference>
<name>A0AAD6A2R3_9POAL</name>
<dbReference type="Pfam" id="PF25019">
    <property type="entry name" value="LRR_R13L1-DRL21"/>
    <property type="match status" value="1"/>
</dbReference>
<dbReference type="FunFam" id="1.10.10.10:FF:000322">
    <property type="entry name" value="Probable disease resistance protein At1g63360"/>
    <property type="match status" value="1"/>
</dbReference>
<dbReference type="Gene3D" id="1.20.5.4130">
    <property type="match status" value="1"/>
</dbReference>
<dbReference type="SUPFAM" id="SSF52058">
    <property type="entry name" value="L domain-like"/>
    <property type="match status" value="1"/>
</dbReference>
<dbReference type="Pfam" id="PF23559">
    <property type="entry name" value="WHD_DRP"/>
    <property type="match status" value="1"/>
</dbReference>
<evidence type="ECO:0000256" key="2">
    <source>
        <dbReference type="ARBA" id="ARBA00022614"/>
    </source>
</evidence>
<dbReference type="SUPFAM" id="SSF52047">
    <property type="entry name" value="RNI-like"/>
    <property type="match status" value="1"/>
</dbReference>
<dbReference type="Gene3D" id="1.10.10.10">
    <property type="entry name" value="Winged helix-like DNA-binding domain superfamily/Winged helix DNA-binding domain"/>
    <property type="match status" value="1"/>
</dbReference>
<evidence type="ECO:0000256" key="6">
    <source>
        <dbReference type="ARBA" id="ARBA00022840"/>
    </source>
</evidence>
<evidence type="ECO:0000256" key="3">
    <source>
        <dbReference type="ARBA" id="ARBA00022737"/>
    </source>
</evidence>
<dbReference type="SUPFAM" id="SSF52540">
    <property type="entry name" value="P-loop containing nucleoside triphosphate hydrolases"/>
    <property type="match status" value="1"/>
</dbReference>
<dbReference type="PANTHER" id="PTHR36766">
    <property type="entry name" value="PLANT BROAD-SPECTRUM MILDEW RESISTANCE PROTEIN RPW8"/>
    <property type="match status" value="1"/>
</dbReference>
<dbReference type="PANTHER" id="PTHR36766:SF55">
    <property type="entry name" value="OS11G0492900 PROTEIN"/>
    <property type="match status" value="1"/>
</dbReference>
<dbReference type="EMBL" id="JAMRDG010000001">
    <property type="protein sequence ID" value="KAJ3708525.1"/>
    <property type="molecule type" value="Genomic_DNA"/>
</dbReference>
<evidence type="ECO:0000259" key="8">
    <source>
        <dbReference type="Pfam" id="PF18052"/>
    </source>
</evidence>
<dbReference type="Pfam" id="PF00931">
    <property type="entry name" value="NB-ARC"/>
    <property type="match status" value="1"/>
</dbReference>
<dbReference type="Gene3D" id="3.40.50.300">
    <property type="entry name" value="P-loop containing nucleotide triphosphate hydrolases"/>
    <property type="match status" value="1"/>
</dbReference>
<keyword evidence="5" id="KW-0611">Plant defense</keyword>
<dbReference type="GO" id="GO:0005524">
    <property type="term" value="F:ATP binding"/>
    <property type="evidence" value="ECO:0007669"/>
    <property type="project" value="UniProtKB-KW"/>
</dbReference>
<feature type="domain" description="Disease resistance protein winged helix" evidence="10">
    <location>
        <begin position="408"/>
        <end position="482"/>
    </location>
</feature>
<evidence type="ECO:0000256" key="1">
    <source>
        <dbReference type="ARBA" id="ARBA00008894"/>
    </source>
</evidence>
<gene>
    <name evidence="12" type="ORF">LUZ61_012230</name>
</gene>
<dbReference type="InterPro" id="IPR032675">
    <property type="entry name" value="LRR_dom_sf"/>
</dbReference>
<feature type="domain" description="R13L1/DRL21-like LRR repeat region" evidence="11">
    <location>
        <begin position="663"/>
        <end position="788"/>
    </location>
</feature>
<keyword evidence="6" id="KW-0067">ATP-binding</keyword>
<dbReference type="Gene3D" id="1.10.8.430">
    <property type="entry name" value="Helical domain of apoptotic protease-activating factors"/>
    <property type="match status" value="1"/>
</dbReference>
<organism evidence="12 13">
    <name type="scientific">Rhynchospora tenuis</name>
    <dbReference type="NCBI Taxonomy" id="198213"/>
    <lineage>
        <taxon>Eukaryota</taxon>
        <taxon>Viridiplantae</taxon>
        <taxon>Streptophyta</taxon>
        <taxon>Embryophyta</taxon>
        <taxon>Tracheophyta</taxon>
        <taxon>Spermatophyta</taxon>
        <taxon>Magnoliopsida</taxon>
        <taxon>Liliopsida</taxon>
        <taxon>Poales</taxon>
        <taxon>Cyperaceae</taxon>
        <taxon>Cyperoideae</taxon>
        <taxon>Rhynchosporeae</taxon>
        <taxon>Rhynchospora</taxon>
    </lineage>
</organism>
<evidence type="ECO:0000259" key="11">
    <source>
        <dbReference type="Pfam" id="PF25019"/>
    </source>
</evidence>
<evidence type="ECO:0000256" key="5">
    <source>
        <dbReference type="ARBA" id="ARBA00022821"/>
    </source>
</evidence>
<feature type="domain" description="Disease resistance N-terminal" evidence="8">
    <location>
        <begin position="3"/>
        <end position="75"/>
    </location>
</feature>
<sequence length="1085" mass="123922">MAGDSLTEQLCRMRGLDKNRRKLHRQLLAIQQKIADAEEHGEEWWLKELEAAAHVAVDVLDEFQYEALRRNAISQQPGSSATAIKSFFTHENPAVFRYNMSNKLAKVLEKIDEIVTEMNKFNFTARGPATSIERQTHSLVMESDVIGRDGEKEKIVHEVMDPQRKRDNISVLAIVGMGGLGKTTLAQLVYNDMRVKTHFELNLWVYVSSDFDTIHIIKSILEVATNGGDVSTSNKEVLQSRLRGILDMKRYLLVLDDVWNEEKDKWDELRTILFSGASSGSVIIVTTRSKRVASIMETLPSHDLASLTNEDSWRLFEKRAFGAEVKEPTDELRTIGKTIACKCVGLPLALKAVGGMMRTKTEVRYWRVISESNILDGLQSTGNVLPVLKLSYDNLPSHTKQCFAFCAIFPQDYVIERETLIQLWMANDFIPTVASIQNLEDEARHIFYELYWGSFFQDMEEEETDYGSKIKCKMHDLMHDLATQIAGNKCSNKLELSNPRIIPEEVHHLSIDNKKSPEKNNVLKQFPAIHTYLVRQTYYPAYPLEDKSFSLLKSCSLRALQFKFNCLPKELGYMKHIRYLNLSWGKFETLPETISTLYNLQTLILSYSNVQALPKEMRNMVNLRHLFLDYCEHLKHMPIGLGQLKYLQTLTKYVVDSGRGGCIKELKNLNLCGHMSLCGLDNVKDREDAETVNLAAKTNLSSLELLWGPTDKKGATRNDEAVLESLAPPNKIKYFAIDGYSGFDFPKWMKETLIVRNLIRLRLEECINCVELPPVWKLPLLENLYLGNLESLVHIVLRSCEQVVGSESKISFPALKILMVNSLPNLESWHEEISELIGFPKLNKLVIWDCPKLLSVPIHAPILRKLIIREGNYLFSYRPTKVLALEFWKCFVALETLNIFSSDALVFWPVEEFRSLKCLKFLDVRSCRNFTGSLQVSSLPTSCTEGSLPRLESLYIRDCQELVEVLVCSKSLKFVGIIECPKISQEGLVELTNLTELRSLKLSSCTKWRAWPENMEHLPSLQHLWILNCPGIESFPEGVQRRLPSLQNLWIRNCPALERRCTSGGDYWHLVSPIPDKNIGIEESG</sequence>
<accession>A0AAD6A2R3</accession>
<dbReference type="InterPro" id="IPR042197">
    <property type="entry name" value="Apaf_helical"/>
</dbReference>
<dbReference type="FunFam" id="3.40.50.300:FF:001091">
    <property type="entry name" value="Probable disease resistance protein At1g61300"/>
    <property type="match status" value="1"/>
</dbReference>
<evidence type="ECO:0000259" key="9">
    <source>
        <dbReference type="Pfam" id="PF23247"/>
    </source>
</evidence>
<evidence type="ECO:0000259" key="7">
    <source>
        <dbReference type="Pfam" id="PF00931"/>
    </source>
</evidence>
<dbReference type="GO" id="GO:0009626">
    <property type="term" value="P:plant-type hypersensitive response"/>
    <property type="evidence" value="ECO:0007669"/>
    <property type="project" value="UniProtKB-ARBA"/>
</dbReference>
<keyword evidence="2" id="KW-0433">Leucine-rich repeat</keyword>
<dbReference type="InterPro" id="IPR058922">
    <property type="entry name" value="WHD_DRP"/>
</dbReference>
<evidence type="ECO:0000256" key="4">
    <source>
        <dbReference type="ARBA" id="ARBA00022741"/>
    </source>
</evidence>
<keyword evidence="13" id="KW-1185">Reference proteome</keyword>
<keyword evidence="3" id="KW-0677">Repeat</keyword>